<dbReference type="SUPFAM" id="SSF55486">
    <property type="entry name" value="Metalloproteases ('zincins'), catalytic domain"/>
    <property type="match status" value="1"/>
</dbReference>
<dbReference type="PANTHER" id="PTHR30164:SF2">
    <property type="entry name" value="PROTEIN MTFA"/>
    <property type="match status" value="1"/>
</dbReference>
<dbReference type="CDD" id="cd20169">
    <property type="entry name" value="Peptidase_M90_mtfA"/>
    <property type="match status" value="1"/>
</dbReference>
<dbReference type="InterPro" id="IPR010384">
    <property type="entry name" value="MtfA_fam"/>
</dbReference>
<reference evidence="11 12" key="1">
    <citation type="submission" date="2023-07" db="EMBL/GenBank/DDBJ databases">
        <title>Pathogenic bacteria of pear tree diseases.</title>
        <authorList>
            <person name="Zhang Z."/>
            <person name="He L."/>
            <person name="Huang R."/>
        </authorList>
    </citation>
    <scope>NUCLEOTIDE SEQUENCE [LARGE SCALE GENOMIC DNA]</scope>
    <source>
        <strain evidence="11 12">DE2</strain>
    </source>
</reference>
<keyword evidence="6" id="KW-0862">Zinc</keyword>
<evidence type="ECO:0000256" key="6">
    <source>
        <dbReference type="ARBA" id="ARBA00022833"/>
    </source>
</evidence>
<evidence type="ECO:0000313" key="12">
    <source>
        <dbReference type="Proteomes" id="UP001228139"/>
    </source>
</evidence>
<dbReference type="InterPro" id="IPR057256">
    <property type="entry name" value="MtfA_enterob"/>
</dbReference>
<organism evidence="11 12">
    <name type="scientific">Erwinia pyri</name>
    <dbReference type="NCBI Taxonomy" id="3062598"/>
    <lineage>
        <taxon>Bacteria</taxon>
        <taxon>Pseudomonadati</taxon>
        <taxon>Pseudomonadota</taxon>
        <taxon>Gammaproteobacteria</taxon>
        <taxon>Enterobacterales</taxon>
        <taxon>Erwiniaceae</taxon>
        <taxon>Erwinia</taxon>
    </lineage>
</organism>
<dbReference type="RefSeq" id="WP_306213203.1">
    <property type="nucleotide sequence ID" value="NZ_CP132353.1"/>
</dbReference>
<evidence type="ECO:0000256" key="3">
    <source>
        <dbReference type="ARBA" id="ARBA00022670"/>
    </source>
</evidence>
<dbReference type="NCBIfam" id="NF011939">
    <property type="entry name" value="PRK15410.1"/>
    <property type="match status" value="1"/>
</dbReference>
<evidence type="ECO:0000256" key="10">
    <source>
        <dbReference type="ARBA" id="ARBA00081573"/>
    </source>
</evidence>
<keyword evidence="4" id="KW-0479">Metal-binding</keyword>
<dbReference type="Gene3D" id="3.40.390.10">
    <property type="entry name" value="Collagenase (Catalytic Domain)"/>
    <property type="match status" value="1"/>
</dbReference>
<evidence type="ECO:0000256" key="4">
    <source>
        <dbReference type="ARBA" id="ARBA00022723"/>
    </source>
</evidence>
<evidence type="ECO:0000256" key="5">
    <source>
        <dbReference type="ARBA" id="ARBA00022801"/>
    </source>
</evidence>
<accession>A0AA50DRQ9</accession>
<dbReference type="Pfam" id="PF06167">
    <property type="entry name" value="Peptidase_M90"/>
    <property type="match status" value="1"/>
</dbReference>
<evidence type="ECO:0000256" key="2">
    <source>
        <dbReference type="ARBA" id="ARBA00022490"/>
    </source>
</evidence>
<gene>
    <name evidence="11" type="primary">mtfA</name>
    <name evidence="11" type="ORF">Q3V30_13165</name>
</gene>
<name>A0AA50DRQ9_9GAMM</name>
<keyword evidence="5" id="KW-0378">Hydrolase</keyword>
<dbReference type="GO" id="GO:0005829">
    <property type="term" value="C:cytosol"/>
    <property type="evidence" value="ECO:0007669"/>
    <property type="project" value="TreeGrafter"/>
</dbReference>
<dbReference type="InterPro" id="IPR024079">
    <property type="entry name" value="MetalloPept_cat_dom_sf"/>
</dbReference>
<keyword evidence="3" id="KW-0645">Protease</keyword>
<dbReference type="PANTHER" id="PTHR30164">
    <property type="entry name" value="MTFA PEPTIDASE"/>
    <property type="match status" value="1"/>
</dbReference>
<dbReference type="Gene3D" id="1.10.472.150">
    <property type="entry name" value="Glucose-regulated metallo-peptidase M90, N-terminal domain"/>
    <property type="match status" value="1"/>
</dbReference>
<keyword evidence="7" id="KW-0482">Metalloprotease</keyword>
<dbReference type="GO" id="GO:0046872">
    <property type="term" value="F:metal ion binding"/>
    <property type="evidence" value="ECO:0007669"/>
    <property type="project" value="UniProtKB-KW"/>
</dbReference>
<evidence type="ECO:0000256" key="9">
    <source>
        <dbReference type="ARBA" id="ARBA00069903"/>
    </source>
</evidence>
<evidence type="ECO:0000256" key="8">
    <source>
        <dbReference type="ARBA" id="ARBA00061259"/>
    </source>
</evidence>
<dbReference type="AlphaFoldDB" id="A0AA50DRQ9"/>
<keyword evidence="1" id="KW-0031">Aminopeptidase</keyword>
<evidence type="ECO:0000256" key="1">
    <source>
        <dbReference type="ARBA" id="ARBA00022438"/>
    </source>
</evidence>
<dbReference type="GO" id="GO:0006508">
    <property type="term" value="P:proteolysis"/>
    <property type="evidence" value="ECO:0007669"/>
    <property type="project" value="UniProtKB-KW"/>
</dbReference>
<sequence>MIKWPWKTEEDARESFPWQQAMTIPLLGALSEAEQHSLIHLATRFLQQKRLVPLQDFELDELKRCRLALIFCLPVLNLGYEWLDGFHEVLIYPGPFMVDDEWQDEFGLVHHERMVHSGQSWLQGPVVLNWLDVQDSFDLSGYNLIVHEVAHKLDSRGSGHANGIPAVPLRDVAGWEQDLLMAMQDIQDEIDTVGENAASIDAYAASDAAECFAVLSEYFFTAPQLLLERFPALYARFVQFYRQDPARREASAQNRLSGGGIVH</sequence>
<dbReference type="GO" id="GO:0004177">
    <property type="term" value="F:aminopeptidase activity"/>
    <property type="evidence" value="ECO:0007669"/>
    <property type="project" value="UniProtKB-KW"/>
</dbReference>
<evidence type="ECO:0000313" key="11">
    <source>
        <dbReference type="EMBL" id="WLS80956.1"/>
    </source>
</evidence>
<dbReference type="FunFam" id="1.10.472.150:FF:000001">
    <property type="entry name" value="Protein MtfA"/>
    <property type="match status" value="1"/>
</dbReference>
<dbReference type="GO" id="GO:0008237">
    <property type="term" value="F:metallopeptidase activity"/>
    <property type="evidence" value="ECO:0007669"/>
    <property type="project" value="UniProtKB-KW"/>
</dbReference>
<dbReference type="EMBL" id="CP132353">
    <property type="protein sequence ID" value="WLS80956.1"/>
    <property type="molecule type" value="Genomic_DNA"/>
</dbReference>
<comment type="similarity">
    <text evidence="8">Belongs to the MtfA family.</text>
</comment>
<evidence type="ECO:0000256" key="7">
    <source>
        <dbReference type="ARBA" id="ARBA00023049"/>
    </source>
</evidence>
<dbReference type="FunFam" id="3.40.390.10:FF:000012">
    <property type="entry name" value="Protein MtfA"/>
    <property type="match status" value="1"/>
</dbReference>
<dbReference type="Proteomes" id="UP001228139">
    <property type="component" value="Chromosome"/>
</dbReference>
<keyword evidence="12" id="KW-1185">Reference proteome</keyword>
<dbReference type="InterPro" id="IPR042252">
    <property type="entry name" value="MtfA_N"/>
</dbReference>
<keyword evidence="2" id="KW-0963">Cytoplasm</keyword>
<dbReference type="KEGG" id="epi:Q3V30_13165"/>
<protein>
    <recommendedName>
        <fullName evidence="9">Mlc titration factor A</fullName>
    </recommendedName>
    <alternativeName>
        <fullName evidence="10">Probable zinc metallopeptidase MtfA</fullName>
    </alternativeName>
</protein>
<proteinExistence type="inferred from homology"/>